<evidence type="ECO:0000313" key="6">
    <source>
        <dbReference type="Proteomes" id="UP000593875"/>
    </source>
</evidence>
<keyword evidence="1" id="KW-0805">Transcription regulation</keyword>
<organism evidence="5 6">
    <name type="scientific">Massilia litorea</name>
    <dbReference type="NCBI Taxonomy" id="2769491"/>
    <lineage>
        <taxon>Bacteria</taxon>
        <taxon>Pseudomonadati</taxon>
        <taxon>Pseudomonadota</taxon>
        <taxon>Betaproteobacteria</taxon>
        <taxon>Burkholderiales</taxon>
        <taxon>Oxalobacteraceae</taxon>
        <taxon>Telluria group</taxon>
        <taxon>Massilia</taxon>
    </lineage>
</organism>
<dbReference type="PRINTS" id="PR00040">
    <property type="entry name" value="HTHMERR"/>
</dbReference>
<dbReference type="Pfam" id="PF13411">
    <property type="entry name" value="MerR_1"/>
    <property type="match status" value="1"/>
</dbReference>
<evidence type="ECO:0000256" key="2">
    <source>
        <dbReference type="ARBA" id="ARBA00023125"/>
    </source>
</evidence>
<dbReference type="KEGG" id="mlir:LPB04_03295"/>
<dbReference type="EMBL" id="CP062941">
    <property type="protein sequence ID" value="QOL50350.1"/>
    <property type="molecule type" value="Genomic_DNA"/>
</dbReference>
<name>A0A7L9U657_9BURK</name>
<reference evidence="5 6" key="1">
    <citation type="submission" date="2020-10" db="EMBL/GenBank/DDBJ databases">
        <title>Genome sequencing of Massilia sp. LPB0304.</title>
        <authorList>
            <person name="Kim J."/>
        </authorList>
    </citation>
    <scope>NUCLEOTIDE SEQUENCE [LARGE SCALE GENOMIC DNA]</scope>
    <source>
        <strain evidence="5 6">LPB0304</strain>
    </source>
</reference>
<dbReference type="PANTHER" id="PTHR30204:SF94">
    <property type="entry name" value="HEAVY METAL-DEPENDENT TRANSCRIPTIONAL REGULATOR HI_0293-RELATED"/>
    <property type="match status" value="1"/>
</dbReference>
<dbReference type="RefSeq" id="WP_193687366.1">
    <property type="nucleotide sequence ID" value="NZ_CP062941.1"/>
</dbReference>
<protein>
    <submittedName>
        <fullName evidence="5">MerR family transcriptional regulator</fullName>
    </submittedName>
</protein>
<dbReference type="InterPro" id="IPR047057">
    <property type="entry name" value="MerR_fam"/>
</dbReference>
<dbReference type="SUPFAM" id="SSF46955">
    <property type="entry name" value="Putative DNA-binding domain"/>
    <property type="match status" value="1"/>
</dbReference>
<proteinExistence type="predicted"/>
<dbReference type="AlphaFoldDB" id="A0A7L9U657"/>
<feature type="domain" description="HTH merR-type" evidence="4">
    <location>
        <begin position="1"/>
        <end position="69"/>
    </location>
</feature>
<keyword evidence="3" id="KW-0804">Transcription</keyword>
<evidence type="ECO:0000256" key="1">
    <source>
        <dbReference type="ARBA" id="ARBA00023015"/>
    </source>
</evidence>
<dbReference type="SMART" id="SM00422">
    <property type="entry name" value="HTH_MERR"/>
    <property type="match status" value="1"/>
</dbReference>
<gene>
    <name evidence="5" type="ORF">LPB04_03295</name>
</gene>
<accession>A0A7L9U657</accession>
<dbReference type="GO" id="GO:0003700">
    <property type="term" value="F:DNA-binding transcription factor activity"/>
    <property type="evidence" value="ECO:0007669"/>
    <property type="project" value="InterPro"/>
</dbReference>
<evidence type="ECO:0000313" key="5">
    <source>
        <dbReference type="EMBL" id="QOL50350.1"/>
    </source>
</evidence>
<keyword evidence="6" id="KW-1185">Reference proteome</keyword>
<sequence length="140" mass="15770">MKISELAKRTGLTPSTIRFYESKGLLKSVGRLSNGYREYPLEAVAILSIIINAQQTGFTLDEIRQVLPANSTNWRHDELVAMLTKKLEDIESMELRLAQNKAHLRTLIELINSKPDDMACEENAARVMDTVGIPDQKKLS</sequence>
<dbReference type="InterPro" id="IPR000551">
    <property type="entry name" value="MerR-type_HTH_dom"/>
</dbReference>
<dbReference type="InterPro" id="IPR009061">
    <property type="entry name" value="DNA-bd_dom_put_sf"/>
</dbReference>
<evidence type="ECO:0000256" key="3">
    <source>
        <dbReference type="ARBA" id="ARBA00023163"/>
    </source>
</evidence>
<evidence type="ECO:0000259" key="4">
    <source>
        <dbReference type="PROSITE" id="PS50937"/>
    </source>
</evidence>
<dbReference type="PANTHER" id="PTHR30204">
    <property type="entry name" value="REDOX-CYCLING DRUG-SENSING TRANSCRIPTIONAL ACTIVATOR SOXR"/>
    <property type="match status" value="1"/>
</dbReference>
<dbReference type="Gene3D" id="1.10.1660.10">
    <property type="match status" value="1"/>
</dbReference>
<dbReference type="GO" id="GO:0003677">
    <property type="term" value="F:DNA binding"/>
    <property type="evidence" value="ECO:0007669"/>
    <property type="project" value="UniProtKB-KW"/>
</dbReference>
<keyword evidence="2" id="KW-0238">DNA-binding</keyword>
<dbReference type="PROSITE" id="PS00552">
    <property type="entry name" value="HTH_MERR_1"/>
    <property type="match status" value="1"/>
</dbReference>
<dbReference type="Proteomes" id="UP000593875">
    <property type="component" value="Chromosome"/>
</dbReference>
<dbReference type="PROSITE" id="PS50937">
    <property type="entry name" value="HTH_MERR_2"/>
    <property type="match status" value="1"/>
</dbReference>